<organism evidence="2 3">
    <name type="scientific">Cirrhinus molitorella</name>
    <name type="common">mud carp</name>
    <dbReference type="NCBI Taxonomy" id="172907"/>
    <lineage>
        <taxon>Eukaryota</taxon>
        <taxon>Metazoa</taxon>
        <taxon>Chordata</taxon>
        <taxon>Craniata</taxon>
        <taxon>Vertebrata</taxon>
        <taxon>Euteleostomi</taxon>
        <taxon>Actinopterygii</taxon>
        <taxon>Neopterygii</taxon>
        <taxon>Teleostei</taxon>
        <taxon>Ostariophysi</taxon>
        <taxon>Cypriniformes</taxon>
        <taxon>Cyprinidae</taxon>
        <taxon>Labeoninae</taxon>
        <taxon>Labeonini</taxon>
        <taxon>Cirrhinus</taxon>
    </lineage>
</organism>
<gene>
    <name evidence="2" type="ORF">Q8A67_021460</name>
</gene>
<keyword evidence="3" id="KW-1185">Reference proteome</keyword>
<evidence type="ECO:0000256" key="1">
    <source>
        <dbReference type="SAM" id="MobiDB-lite"/>
    </source>
</evidence>
<name>A0AA88P9Z6_9TELE</name>
<protein>
    <submittedName>
        <fullName evidence="2">Uncharacterized protein</fullName>
    </submittedName>
</protein>
<evidence type="ECO:0000313" key="3">
    <source>
        <dbReference type="Proteomes" id="UP001187343"/>
    </source>
</evidence>
<dbReference type="Proteomes" id="UP001187343">
    <property type="component" value="Unassembled WGS sequence"/>
</dbReference>
<feature type="region of interest" description="Disordered" evidence="1">
    <location>
        <begin position="1"/>
        <end position="51"/>
    </location>
</feature>
<dbReference type="EMBL" id="JAUYZG010000021">
    <property type="protein sequence ID" value="KAK2874307.1"/>
    <property type="molecule type" value="Genomic_DNA"/>
</dbReference>
<comment type="caution">
    <text evidence="2">The sequence shown here is derived from an EMBL/GenBank/DDBJ whole genome shotgun (WGS) entry which is preliminary data.</text>
</comment>
<sequence>MQLYASTQSKPKRNKPPKTQAVTECEQAQNKEPANQGLQDPPVSQRRAPQSRCFGRKDFLITASVHNGCLYPNNDSPCQDHLRSSSMRPQI</sequence>
<proteinExistence type="predicted"/>
<evidence type="ECO:0000313" key="2">
    <source>
        <dbReference type="EMBL" id="KAK2874307.1"/>
    </source>
</evidence>
<reference evidence="2" key="1">
    <citation type="submission" date="2023-08" db="EMBL/GenBank/DDBJ databases">
        <title>Chromosome-level Genome Assembly of mud carp (Cirrhinus molitorella).</title>
        <authorList>
            <person name="Liu H."/>
        </authorList>
    </citation>
    <scope>NUCLEOTIDE SEQUENCE</scope>
    <source>
        <strain evidence="2">Prfri</strain>
        <tissue evidence="2">Muscle</tissue>
    </source>
</reference>
<feature type="compositionally biased region" description="Polar residues" evidence="1">
    <location>
        <begin position="20"/>
        <end position="38"/>
    </location>
</feature>
<feature type="region of interest" description="Disordered" evidence="1">
    <location>
        <begin position="72"/>
        <end position="91"/>
    </location>
</feature>
<accession>A0AA88P9Z6</accession>
<dbReference type="AlphaFoldDB" id="A0AA88P9Z6"/>